<dbReference type="CDD" id="cd16387">
    <property type="entry name" value="ParB_N_Srx"/>
    <property type="match status" value="1"/>
</dbReference>
<dbReference type="SUPFAM" id="SSF110849">
    <property type="entry name" value="ParB/Sulfiredoxin"/>
    <property type="match status" value="1"/>
</dbReference>
<dbReference type="PATRIC" id="fig|1300347.3.peg.2266"/>
<dbReference type="PANTHER" id="PTHR35149:SF1">
    <property type="entry name" value="DUF5655 DOMAIN-CONTAINING PROTEIN"/>
    <property type="match status" value="1"/>
</dbReference>
<name>A0A1A9GML1_9ACTN</name>
<accession>A0A1A9GML1</accession>
<evidence type="ECO:0000313" key="2">
    <source>
        <dbReference type="EMBL" id="ANH38695.1"/>
    </source>
</evidence>
<dbReference type="EMBL" id="CP015079">
    <property type="protein sequence ID" value="ANH38695.1"/>
    <property type="molecule type" value="Genomic_DNA"/>
</dbReference>
<protein>
    <recommendedName>
        <fullName evidence="1">GmrSD restriction endonucleases N-terminal domain-containing protein</fullName>
    </recommendedName>
</protein>
<dbReference type="InterPro" id="IPR036086">
    <property type="entry name" value="ParB/Sulfiredoxin_sf"/>
</dbReference>
<dbReference type="AlphaFoldDB" id="A0A1A9GML1"/>
<feature type="domain" description="GmrSD restriction endonucleases N-terminal" evidence="1">
    <location>
        <begin position="19"/>
        <end position="202"/>
    </location>
</feature>
<dbReference type="PANTHER" id="PTHR35149">
    <property type="entry name" value="SLL5132 PROTEIN"/>
    <property type="match status" value="1"/>
</dbReference>
<proteinExistence type="predicted"/>
<evidence type="ECO:0000259" key="1">
    <source>
        <dbReference type="Pfam" id="PF03235"/>
    </source>
</evidence>
<gene>
    <name evidence="2" type="ORF">I601_2271</name>
</gene>
<keyword evidence="3" id="KW-1185">Reference proteome</keyword>
<dbReference type="Proteomes" id="UP000077868">
    <property type="component" value="Chromosome"/>
</dbReference>
<evidence type="ECO:0000313" key="3">
    <source>
        <dbReference type="Proteomes" id="UP000077868"/>
    </source>
</evidence>
<sequence>MCRMNLGTPALLEPRLVDDLKGSFFVPDYQRGYRWGAHEVERLLDDIQEAGGANYYLQPVVVKPMDDGRWELVDGQQRLTTLYLVMRALKAYMPQAEVHYDLSYETRPGSAEYLDDPREDLRHENIDYFHMFEAFTAIESWFAKQAKPNLAAYKLSEALSSTVFVIWYEAPQEPEFDSRALFTRLNVGRIPLTDAELVKASLLSRIEREHETAAQWDTIERQLWSPEVWAFAAGSSYDQAATRIELLLDTVADLESGTHIKNRPRFHTFEILRPLILSDPQAVWDKVVDLHSLILGWYEDLSSFHKVGYLVASEVATFFDLVKMADGRAKSAFDGALNERIRRSLGLAWTGVAALTYGSRKTRQVLLLMNVETVRTNEFSSERYSFSQHVQRLWSLEHIHAQRSEGLNTVDQWTSWLKEHLDALEVLNLSSEQRADLQAKINNALPSINSDSFDALHLELVELFSDSTDPDEAEGPTSADHDEIDSIANLALLSRDDNSVLNNSVFEVKRRHVIELDQRGSYIPVCTRNVFLKYYDTSTAAQQIHFWGRRDREAYLTAIRAKLQPYLLEDTPENDSIAAEVDVEDVA</sequence>
<dbReference type="Pfam" id="PF03235">
    <property type="entry name" value="GmrSD_N"/>
    <property type="match status" value="1"/>
</dbReference>
<dbReference type="STRING" id="1300347.I601_2271"/>
<dbReference type="OrthoDB" id="9798761at2"/>
<reference evidence="2 3" key="1">
    <citation type="submission" date="2016-03" db="EMBL/GenBank/DDBJ databases">
        <title>Complete genome sequence of a soil Actinobacterium, Nocardioides dokdonensis FR1436.</title>
        <authorList>
            <person name="Kwon S.-K."/>
            <person name="Kim K."/>
            <person name="Kim J.F."/>
        </authorList>
    </citation>
    <scope>NUCLEOTIDE SEQUENCE [LARGE SCALE GENOMIC DNA]</scope>
    <source>
        <strain evidence="2 3">FR1436</strain>
    </source>
</reference>
<organism evidence="2 3">
    <name type="scientific">Nocardioides dokdonensis FR1436</name>
    <dbReference type="NCBI Taxonomy" id="1300347"/>
    <lineage>
        <taxon>Bacteria</taxon>
        <taxon>Bacillati</taxon>
        <taxon>Actinomycetota</taxon>
        <taxon>Actinomycetes</taxon>
        <taxon>Propionibacteriales</taxon>
        <taxon>Nocardioidaceae</taxon>
        <taxon>Nocardioides</taxon>
    </lineage>
</organism>
<dbReference type="KEGG" id="ndk:I601_2271"/>
<dbReference type="InterPro" id="IPR004919">
    <property type="entry name" value="GmrSD_N"/>
</dbReference>